<feature type="compositionally biased region" description="Basic and acidic residues" evidence="2">
    <location>
        <begin position="206"/>
        <end position="219"/>
    </location>
</feature>
<dbReference type="RefSeq" id="XP_017679196.1">
    <property type="nucleotide sequence ID" value="XM_017823707.1"/>
</dbReference>
<gene>
    <name evidence="5" type="primary">RBM43</name>
</gene>
<feature type="region of interest" description="Disordered" evidence="2">
    <location>
        <begin position="191"/>
        <end position="220"/>
    </location>
</feature>
<dbReference type="PANTHER" id="PTHR15225:SF8">
    <property type="entry name" value="RNA-BINDING PROTEIN 43"/>
    <property type="match status" value="1"/>
</dbReference>
<keyword evidence="4" id="KW-1185">Reference proteome</keyword>
<dbReference type="Proteomes" id="UP000504624">
    <property type="component" value="Unplaced"/>
</dbReference>
<dbReference type="GeneID" id="108501619"/>
<evidence type="ECO:0000259" key="3">
    <source>
        <dbReference type="PROSITE" id="PS50102"/>
    </source>
</evidence>
<proteinExistence type="predicted"/>
<dbReference type="CTD" id="375287"/>
<evidence type="ECO:0000256" key="2">
    <source>
        <dbReference type="SAM" id="MobiDB-lite"/>
    </source>
</evidence>
<feature type="domain" description="RRM" evidence="3">
    <location>
        <begin position="32"/>
        <end position="119"/>
    </location>
</feature>
<dbReference type="Gene3D" id="3.30.70.330">
    <property type="match status" value="1"/>
</dbReference>
<evidence type="ECO:0000313" key="4">
    <source>
        <dbReference type="Proteomes" id="UP000504624"/>
    </source>
</evidence>
<dbReference type="OrthoDB" id="9948435at2759"/>
<dbReference type="CDD" id="cd12546">
    <property type="entry name" value="RRM_RBM43"/>
    <property type="match status" value="1"/>
</dbReference>
<organism evidence="4 5">
    <name type="scientific">Lepidothrix coronata</name>
    <name type="common">blue-crowned manakin</name>
    <dbReference type="NCBI Taxonomy" id="321398"/>
    <lineage>
        <taxon>Eukaryota</taxon>
        <taxon>Metazoa</taxon>
        <taxon>Chordata</taxon>
        <taxon>Craniata</taxon>
        <taxon>Vertebrata</taxon>
        <taxon>Euteleostomi</taxon>
        <taxon>Archelosauria</taxon>
        <taxon>Archosauria</taxon>
        <taxon>Dinosauria</taxon>
        <taxon>Saurischia</taxon>
        <taxon>Theropoda</taxon>
        <taxon>Coelurosauria</taxon>
        <taxon>Aves</taxon>
        <taxon>Neognathae</taxon>
        <taxon>Neoaves</taxon>
        <taxon>Telluraves</taxon>
        <taxon>Australaves</taxon>
        <taxon>Passeriformes</taxon>
        <taxon>Pipridae</taxon>
        <taxon>Lepidothrix</taxon>
    </lineage>
</organism>
<evidence type="ECO:0000256" key="1">
    <source>
        <dbReference type="PROSITE-ProRule" id="PRU00176"/>
    </source>
</evidence>
<dbReference type="InterPro" id="IPR000504">
    <property type="entry name" value="RRM_dom"/>
</dbReference>
<dbReference type="PROSITE" id="PS50102">
    <property type="entry name" value="RRM"/>
    <property type="match status" value="1"/>
</dbReference>
<dbReference type="PANTHER" id="PTHR15225">
    <property type="entry name" value="INTERFERON-INDUCED PROTEIN 35/NMI N-MYC/STAT INTERACTING PROTEIN"/>
    <property type="match status" value="1"/>
</dbReference>
<dbReference type="Pfam" id="PF23085">
    <property type="entry name" value="RRM_PARP14_3"/>
    <property type="match status" value="1"/>
</dbReference>
<keyword evidence="1" id="KW-0694">RNA-binding</keyword>
<evidence type="ECO:0000313" key="5">
    <source>
        <dbReference type="RefSeq" id="XP_017679196.1"/>
    </source>
</evidence>
<dbReference type="AlphaFoldDB" id="A0A6J0HZ91"/>
<sequence length="361" mass="40998">MWVIPTAGHRYSLHLPCAISAQATGRAAKSTRTVVIAGVPDGLLQDDVMADILTIHFQKSRNNGGDVEEVTYPTGNKGVAYVTFEDQEVVESVLKKDDHQLEDKRLSQPYPLRVTPYSEKVFSSVTSVLNMSVFKDQFVLEDLVEEMKKQSRDLSFGPLQSDGQIAVQGSFPAIKLLRDFLLLKAKSLSEKDNREESKSHQRLRRRLQEDRRTTERRNFVPDGDGGKQVVVLDTDIYHYMKHFFPWIFQENDVAISAVTDGDITTVCVENAGRADAGQVSSVKKKIEDQSIKLHSVLRKIRVSFKECPRDEKQRHKWVCERLKSSYPQVLVIPHDAHIEVIGFSSDIFEFTKEMSSKSLTR</sequence>
<dbReference type="InterPro" id="IPR035979">
    <property type="entry name" value="RBD_domain_sf"/>
</dbReference>
<dbReference type="GO" id="GO:0003723">
    <property type="term" value="F:RNA binding"/>
    <property type="evidence" value="ECO:0007669"/>
    <property type="project" value="UniProtKB-UniRule"/>
</dbReference>
<protein>
    <submittedName>
        <fullName evidence="5">RNA-binding protein 43 isoform X1</fullName>
    </submittedName>
</protein>
<reference evidence="5" key="1">
    <citation type="submission" date="2025-08" db="UniProtKB">
        <authorList>
            <consortium name="RefSeq"/>
        </authorList>
    </citation>
    <scope>IDENTIFICATION</scope>
</reference>
<accession>A0A6J0HZ91</accession>
<name>A0A6J0HZ91_9PASS</name>
<dbReference type="SUPFAM" id="SSF54928">
    <property type="entry name" value="RNA-binding domain, RBD"/>
    <property type="match status" value="1"/>
</dbReference>
<dbReference type="InterPro" id="IPR012677">
    <property type="entry name" value="Nucleotide-bd_a/b_plait_sf"/>
</dbReference>